<comment type="pathway">
    <text evidence="1">Amino-acid biosynthesis; L-histidine biosynthesis; L-histidine from 5-phospho-alpha-D-ribose 1-diphosphate: step 8/9.</text>
</comment>
<dbReference type="NCBIfam" id="TIGR01856">
    <property type="entry name" value="hisJ_fam"/>
    <property type="match status" value="1"/>
</dbReference>
<dbReference type="Proteomes" id="UP000673691">
    <property type="component" value="Unassembled WGS sequence"/>
</dbReference>
<comment type="caution">
    <text evidence="10">The sequence shown here is derived from an EMBL/GenBank/DDBJ whole genome shotgun (WGS) entry which is preliminary data.</text>
</comment>
<evidence type="ECO:0000313" key="11">
    <source>
        <dbReference type="Proteomes" id="UP000673691"/>
    </source>
</evidence>
<dbReference type="GO" id="GO:0005737">
    <property type="term" value="C:cytoplasm"/>
    <property type="evidence" value="ECO:0007669"/>
    <property type="project" value="TreeGrafter"/>
</dbReference>
<organism evidence="10 11">
    <name type="scientific">Olpidium bornovanus</name>
    <dbReference type="NCBI Taxonomy" id="278681"/>
    <lineage>
        <taxon>Eukaryota</taxon>
        <taxon>Fungi</taxon>
        <taxon>Fungi incertae sedis</taxon>
        <taxon>Olpidiomycota</taxon>
        <taxon>Olpidiomycotina</taxon>
        <taxon>Olpidiomycetes</taxon>
        <taxon>Olpidiales</taxon>
        <taxon>Olpidiaceae</taxon>
        <taxon>Olpidium</taxon>
    </lineage>
</organism>
<evidence type="ECO:0000259" key="9">
    <source>
        <dbReference type="Pfam" id="PF02811"/>
    </source>
</evidence>
<dbReference type="CDD" id="cd12110">
    <property type="entry name" value="PHP_HisPPase_Hisj_like"/>
    <property type="match status" value="1"/>
</dbReference>
<keyword evidence="5" id="KW-0378">Hydrolase</keyword>
<name>A0A8H7ZWY3_9FUNG</name>
<keyword evidence="11" id="KW-1185">Reference proteome</keyword>
<feature type="domain" description="PHP" evidence="9">
    <location>
        <begin position="5"/>
        <end position="288"/>
    </location>
</feature>
<dbReference type="Gene3D" id="3.20.20.140">
    <property type="entry name" value="Metal-dependent hydrolases"/>
    <property type="match status" value="1"/>
</dbReference>
<dbReference type="SUPFAM" id="SSF89550">
    <property type="entry name" value="PHP domain-like"/>
    <property type="match status" value="2"/>
</dbReference>
<accession>A0A8H7ZWY3</accession>
<evidence type="ECO:0000256" key="4">
    <source>
        <dbReference type="ARBA" id="ARBA00022605"/>
    </source>
</evidence>
<dbReference type="InterPro" id="IPR016195">
    <property type="entry name" value="Pol/histidinol_Pase-like"/>
</dbReference>
<proteinExistence type="inferred from homology"/>
<evidence type="ECO:0000313" key="10">
    <source>
        <dbReference type="EMBL" id="KAG5460782.1"/>
    </source>
</evidence>
<protein>
    <recommendedName>
        <fullName evidence="3">histidinol-phosphatase</fullName>
        <ecNumber evidence="3">3.1.3.15</ecNumber>
    </recommendedName>
</protein>
<dbReference type="PANTHER" id="PTHR21039:SF0">
    <property type="entry name" value="HISTIDINOL-PHOSPHATASE"/>
    <property type="match status" value="1"/>
</dbReference>
<evidence type="ECO:0000256" key="3">
    <source>
        <dbReference type="ARBA" id="ARBA00013085"/>
    </source>
</evidence>
<sequence length="403" mass="44539">MPISLHSHSGQFCRHAAGTLEEVVRSASRRGFLCFGLTEHIPRLRDCDLYPEEAERLGPGHNGPLTRLSGGGGVPAQLRLSPRDLDETFLQFVREARRLQRENGGIAKAEDDGGDANAGGSSPETAGTMTLLVGFETEFVNEESLDYVLELRERHSPDYIVGSVHHVNEIPIDFSQDLYDRAATFATLRRTGTGCRGKSHALTPQHLEALFEDYFDAQYSMLQKLRPEIVGHFDLIRLFEGRPETSTGANLADRPTLGLLKDYPKIWAKVTRNVDFVVGYEGLFEVNAKAYKKGLCHAYPCDEILQYIKSMGGLFTLSDDSHGPDEVGLNYARMFVYLRNAGVQYVHSLVRRPDRDRDHQESATAGGVFRASKVAVVRHSLPALADLWAAKCGGAGEGKAPRP</sequence>
<dbReference type="EC" id="3.1.3.15" evidence="3"/>
<reference evidence="10 11" key="1">
    <citation type="journal article" name="Sci. Rep.">
        <title>Genome-scale phylogenetic analyses confirm Olpidium as the closest living zoosporic fungus to the non-flagellated, terrestrial fungi.</title>
        <authorList>
            <person name="Chang Y."/>
            <person name="Rochon D."/>
            <person name="Sekimoto S."/>
            <person name="Wang Y."/>
            <person name="Chovatia M."/>
            <person name="Sandor L."/>
            <person name="Salamov A."/>
            <person name="Grigoriev I.V."/>
            <person name="Stajich J.E."/>
            <person name="Spatafora J.W."/>
        </authorList>
    </citation>
    <scope>NUCLEOTIDE SEQUENCE [LARGE SCALE GENOMIC DNA]</scope>
    <source>
        <strain evidence="10">S191</strain>
    </source>
</reference>
<dbReference type="AlphaFoldDB" id="A0A8H7ZWY3"/>
<comment type="catalytic activity">
    <reaction evidence="7">
        <text>L-histidinol phosphate + H2O = L-histidinol + phosphate</text>
        <dbReference type="Rhea" id="RHEA:14465"/>
        <dbReference type="ChEBI" id="CHEBI:15377"/>
        <dbReference type="ChEBI" id="CHEBI:43474"/>
        <dbReference type="ChEBI" id="CHEBI:57699"/>
        <dbReference type="ChEBI" id="CHEBI:57980"/>
        <dbReference type="EC" id="3.1.3.15"/>
    </reaction>
</comment>
<dbReference type="UniPathway" id="UPA00031">
    <property type="reaction ID" value="UER00013"/>
</dbReference>
<dbReference type="Pfam" id="PF02811">
    <property type="entry name" value="PHP"/>
    <property type="match status" value="1"/>
</dbReference>
<dbReference type="InterPro" id="IPR004013">
    <property type="entry name" value="PHP_dom"/>
</dbReference>
<gene>
    <name evidence="10" type="ORF">BJ554DRAFT_7126</name>
</gene>
<evidence type="ECO:0000256" key="1">
    <source>
        <dbReference type="ARBA" id="ARBA00004970"/>
    </source>
</evidence>
<feature type="region of interest" description="Disordered" evidence="8">
    <location>
        <begin position="103"/>
        <end position="125"/>
    </location>
</feature>
<evidence type="ECO:0000256" key="8">
    <source>
        <dbReference type="SAM" id="MobiDB-lite"/>
    </source>
</evidence>
<keyword evidence="4" id="KW-0028">Amino-acid biosynthesis</keyword>
<dbReference type="EMBL" id="JAEFCI010004713">
    <property type="protein sequence ID" value="KAG5460782.1"/>
    <property type="molecule type" value="Genomic_DNA"/>
</dbReference>
<evidence type="ECO:0000256" key="6">
    <source>
        <dbReference type="ARBA" id="ARBA00023102"/>
    </source>
</evidence>
<dbReference type="GO" id="GO:0004401">
    <property type="term" value="F:histidinol-phosphatase activity"/>
    <property type="evidence" value="ECO:0007669"/>
    <property type="project" value="UniProtKB-EC"/>
</dbReference>
<evidence type="ECO:0000256" key="5">
    <source>
        <dbReference type="ARBA" id="ARBA00022801"/>
    </source>
</evidence>
<dbReference type="OrthoDB" id="5957391at2759"/>
<evidence type="ECO:0000256" key="7">
    <source>
        <dbReference type="ARBA" id="ARBA00049158"/>
    </source>
</evidence>
<evidence type="ECO:0000256" key="2">
    <source>
        <dbReference type="ARBA" id="ARBA00009152"/>
    </source>
</evidence>
<comment type="similarity">
    <text evidence="2">Belongs to the PHP hydrolase family. HisK subfamily.</text>
</comment>
<keyword evidence="6" id="KW-0368">Histidine biosynthesis</keyword>
<dbReference type="GO" id="GO:0000105">
    <property type="term" value="P:L-histidine biosynthetic process"/>
    <property type="evidence" value="ECO:0007669"/>
    <property type="project" value="UniProtKB-UniPathway"/>
</dbReference>
<dbReference type="InterPro" id="IPR010140">
    <property type="entry name" value="Histidinol_P_phosphatase_HisJ"/>
</dbReference>
<dbReference type="PANTHER" id="PTHR21039">
    <property type="entry name" value="HISTIDINOL PHOSPHATASE-RELATED"/>
    <property type="match status" value="1"/>
</dbReference>